<accession>A0A1I7GBR7</accession>
<dbReference type="STRING" id="1035707.SAMN05216552_1003205"/>
<organism evidence="1 2">
    <name type="scientific">Pseudoduganella namucuonensis</name>
    <dbReference type="NCBI Taxonomy" id="1035707"/>
    <lineage>
        <taxon>Bacteria</taxon>
        <taxon>Pseudomonadati</taxon>
        <taxon>Pseudomonadota</taxon>
        <taxon>Betaproteobacteria</taxon>
        <taxon>Burkholderiales</taxon>
        <taxon>Oxalobacteraceae</taxon>
        <taxon>Telluria group</taxon>
        <taxon>Pseudoduganella</taxon>
    </lineage>
</organism>
<name>A0A1I7GBR7_9BURK</name>
<evidence type="ECO:0000313" key="2">
    <source>
        <dbReference type="Proteomes" id="UP000199391"/>
    </source>
</evidence>
<dbReference type="EMBL" id="FPBO01000003">
    <property type="protein sequence ID" value="SFU45696.1"/>
    <property type="molecule type" value="Genomic_DNA"/>
</dbReference>
<dbReference type="OrthoDB" id="8538070at2"/>
<reference evidence="2" key="1">
    <citation type="submission" date="2016-10" db="EMBL/GenBank/DDBJ databases">
        <authorList>
            <person name="Varghese N."/>
            <person name="Submissions S."/>
        </authorList>
    </citation>
    <scope>NUCLEOTIDE SEQUENCE [LARGE SCALE GENOMIC DNA]</scope>
    <source>
        <strain evidence="2">CGMCC 1.11014</strain>
    </source>
</reference>
<evidence type="ECO:0000313" key="1">
    <source>
        <dbReference type="EMBL" id="SFU45696.1"/>
    </source>
</evidence>
<protein>
    <submittedName>
        <fullName evidence="1">Uncharacterized protein</fullName>
    </submittedName>
</protein>
<dbReference type="RefSeq" id="WP_093554127.1">
    <property type="nucleotide sequence ID" value="NZ_FPBO01000003.1"/>
</dbReference>
<gene>
    <name evidence="1" type="ORF">SAMN05216552_1003205</name>
</gene>
<keyword evidence="2" id="KW-1185">Reference proteome</keyword>
<dbReference type="AlphaFoldDB" id="A0A1I7GBR7"/>
<proteinExistence type="predicted"/>
<dbReference type="Proteomes" id="UP000199391">
    <property type="component" value="Unassembled WGS sequence"/>
</dbReference>
<sequence length="87" mass="9635">MSARSTRASNAVDRLKERSGNRLYSMSITGAGHFFLTEGPGKPPLCEPKELDDFVAFVNAQGPQKPKRVSKLDVEFEKQLAKKTPNN</sequence>